<protein>
    <submittedName>
        <fullName evidence="2">Cytochrome b6/f complex subunit VI</fullName>
    </submittedName>
</protein>
<geneLocation type="chloroplast" evidence="2"/>
<accession>A0A2U9NT08</accession>
<organism evidence="2">
    <name type="scientific">Astrosyne radiata</name>
    <dbReference type="NCBI Taxonomy" id="1158023"/>
    <lineage>
        <taxon>Eukaryota</taxon>
        <taxon>Sar</taxon>
        <taxon>Stramenopiles</taxon>
        <taxon>Ochrophyta</taxon>
        <taxon>Bacillariophyta</taxon>
        <taxon>Fragilariophyceae</taxon>
        <taxon>Fragilariophycidae</taxon>
        <taxon>Cyclophorales</taxon>
        <taxon>Cyclophoraceae</taxon>
        <taxon>Astrosyne</taxon>
    </lineage>
</organism>
<evidence type="ECO:0000313" key="2">
    <source>
        <dbReference type="EMBL" id="AWT40270.1"/>
    </source>
</evidence>
<evidence type="ECO:0000256" key="1">
    <source>
        <dbReference type="SAM" id="Phobius"/>
    </source>
</evidence>
<dbReference type="GeneID" id="36960181"/>
<keyword evidence="1" id="KW-0812">Transmembrane</keyword>
<keyword evidence="2" id="KW-0150">Chloroplast</keyword>
<proteinExistence type="predicted"/>
<keyword evidence="2" id="KW-0934">Plastid</keyword>
<keyword evidence="1" id="KW-0472">Membrane</keyword>
<keyword evidence="1" id="KW-1133">Transmembrane helix</keyword>
<sequence length="38" mass="4533">MLILNTFFNYFQLYIFLVGFAFTLTSGLFFLLKSFELL</sequence>
<dbReference type="AlphaFoldDB" id="A0A2U9NT08"/>
<feature type="transmembrane region" description="Helical" evidence="1">
    <location>
        <begin position="12"/>
        <end position="32"/>
    </location>
</feature>
<dbReference type="RefSeq" id="YP_009497557.1">
    <property type="nucleotide sequence ID" value="NC_038008.1"/>
</dbReference>
<name>A0A2U9NT08_9STRA</name>
<reference evidence="2" key="1">
    <citation type="journal article" date="2018" name="Adv. Bot. Res.">
        <title>Evolution of the Plastid Genomes in Diatoms.</title>
        <authorList>
            <person name="Yu M."/>
            <person name="Ashworth M.P."/>
            <person name="Hajrah N.H."/>
            <person name="Khiyami M.A."/>
            <person name="Sabir M.J."/>
            <person name="Alhebshi A.M."/>
            <person name="Al-Malki A.L."/>
            <person name="Sabir J.S.M."/>
            <person name="Theriot E.C."/>
            <person name="Jansen R.K."/>
        </authorList>
    </citation>
    <scope>NUCLEOTIDE SEQUENCE</scope>
</reference>
<dbReference type="EMBL" id="MG755807">
    <property type="protein sequence ID" value="AWT40270.1"/>
    <property type="molecule type" value="Genomic_DNA"/>
</dbReference>